<dbReference type="PANTHER" id="PTHR42718">
    <property type="entry name" value="MAJOR FACILITATOR SUPERFAMILY MULTIDRUG TRANSPORTER MFSC"/>
    <property type="match status" value="1"/>
</dbReference>
<keyword evidence="8" id="KW-1185">Reference proteome</keyword>
<dbReference type="GO" id="GO:0005886">
    <property type="term" value="C:plasma membrane"/>
    <property type="evidence" value="ECO:0007669"/>
    <property type="project" value="UniProtKB-SubCell"/>
</dbReference>
<gene>
    <name evidence="7" type="ORF">CYJ19_06520</name>
</gene>
<dbReference type="InterPro" id="IPR020846">
    <property type="entry name" value="MFS_dom"/>
</dbReference>
<feature type="transmembrane region" description="Helical" evidence="5">
    <location>
        <begin position="255"/>
        <end position="272"/>
    </location>
</feature>
<feature type="transmembrane region" description="Helical" evidence="5">
    <location>
        <begin position="351"/>
        <end position="372"/>
    </location>
</feature>
<feature type="transmembrane region" description="Helical" evidence="5">
    <location>
        <begin position="157"/>
        <end position="180"/>
    </location>
</feature>
<feature type="transmembrane region" description="Helical" evidence="5">
    <location>
        <begin position="459"/>
        <end position="477"/>
    </location>
</feature>
<dbReference type="AlphaFoldDB" id="A0A2I1IMX4"/>
<evidence type="ECO:0000256" key="5">
    <source>
        <dbReference type="SAM" id="Phobius"/>
    </source>
</evidence>
<sequence>MSQTPSFINRPNPDDPKWVKIPESDRVYNRNLILVVLLIPLAMSLIQVSSVNVALETIGQALGASQSAIQWVLSGYALSFGIFLVPSGRLGDIFGRSGVFTIGLALFTIACTACGFATSPTMLNGFRILQGIAAGIFSPQVTGIIQQYFQGQARARAFSMFGLVIGASVAVGPLFAGLLIDQLGPQNGWRSSFLFNLPLGIIGVIAALRLLPFGKERRHFGAVRKLKRNRTTSKGVAPSKANASPATEKVDLDPVGILLLAVGVLCVMLPFMSHGHPLMWSLLPLAIVITVVWVWWENRYKRRGHFPMVDLSLFKLKSFSYCAAISATQFLGTTSLFVIFAIYLQGGLGKSALLTGAIGIPNAVVSAVAALWSGKHALRSGRQVQILALSLLLAGVLTLIGVVWAVHNGASFWWLCIPLMIFGFGQGSMGAANQTQAMLDVPVEHGGIAGGITQTAQRITTAIGNAVTTAIFFAVVGNQRTASRWDWSMGISAAYVLIASVLAVSLVIAILYWWDLAGKRPRNRKK</sequence>
<accession>A0A2I1IMX4</accession>
<reference evidence="7 8" key="1">
    <citation type="submission" date="2017-12" db="EMBL/GenBank/DDBJ databases">
        <title>Phylogenetic diversity of female urinary microbiome.</title>
        <authorList>
            <person name="Thomas-White K."/>
            <person name="Wolfe A.J."/>
        </authorList>
    </citation>
    <scope>NUCLEOTIDE SEQUENCE [LARGE SCALE GENOMIC DNA]</scope>
    <source>
        <strain evidence="7 8">UMB0402</strain>
    </source>
</reference>
<protein>
    <submittedName>
        <fullName evidence="7">MFS transporter</fullName>
    </submittedName>
</protein>
<evidence type="ECO:0000313" key="8">
    <source>
        <dbReference type="Proteomes" id="UP000235122"/>
    </source>
</evidence>
<evidence type="ECO:0000256" key="2">
    <source>
        <dbReference type="ARBA" id="ARBA00022692"/>
    </source>
</evidence>
<dbReference type="GO" id="GO:0022857">
    <property type="term" value="F:transmembrane transporter activity"/>
    <property type="evidence" value="ECO:0007669"/>
    <property type="project" value="InterPro"/>
</dbReference>
<comment type="subcellular location">
    <subcellularLocation>
        <location evidence="1">Cell membrane</location>
        <topology evidence="1">Multi-pass membrane protein</topology>
    </subcellularLocation>
</comment>
<feature type="transmembrane region" description="Helical" evidence="5">
    <location>
        <begin position="125"/>
        <end position="145"/>
    </location>
</feature>
<organism evidence="7 8">
    <name type="scientific">Winkia neuii</name>
    <dbReference type="NCBI Taxonomy" id="33007"/>
    <lineage>
        <taxon>Bacteria</taxon>
        <taxon>Bacillati</taxon>
        <taxon>Actinomycetota</taxon>
        <taxon>Actinomycetes</taxon>
        <taxon>Actinomycetales</taxon>
        <taxon>Actinomycetaceae</taxon>
        <taxon>Winkia</taxon>
    </lineage>
</organism>
<dbReference type="EMBL" id="PKKO01000003">
    <property type="protein sequence ID" value="PKY72489.1"/>
    <property type="molecule type" value="Genomic_DNA"/>
</dbReference>
<dbReference type="Proteomes" id="UP000235122">
    <property type="component" value="Unassembled WGS sequence"/>
</dbReference>
<keyword evidence="3 5" id="KW-1133">Transmembrane helix</keyword>
<feature type="transmembrane region" description="Helical" evidence="5">
    <location>
        <begin position="98"/>
        <end position="119"/>
    </location>
</feature>
<feature type="transmembrane region" description="Helical" evidence="5">
    <location>
        <begin position="278"/>
        <end position="298"/>
    </location>
</feature>
<dbReference type="RefSeq" id="WP_060797911.1">
    <property type="nucleotide sequence ID" value="NZ_JASOXK010000007.1"/>
</dbReference>
<dbReference type="Pfam" id="PF07690">
    <property type="entry name" value="MFS_1"/>
    <property type="match status" value="1"/>
</dbReference>
<feature type="transmembrane region" description="Helical" evidence="5">
    <location>
        <begin position="319"/>
        <end position="345"/>
    </location>
</feature>
<proteinExistence type="predicted"/>
<feature type="transmembrane region" description="Helical" evidence="5">
    <location>
        <begin position="27"/>
        <end position="48"/>
    </location>
</feature>
<dbReference type="Gene3D" id="1.20.1720.10">
    <property type="entry name" value="Multidrug resistance protein D"/>
    <property type="match status" value="1"/>
</dbReference>
<evidence type="ECO:0000256" key="1">
    <source>
        <dbReference type="ARBA" id="ARBA00004651"/>
    </source>
</evidence>
<dbReference type="PROSITE" id="PS50850">
    <property type="entry name" value="MFS"/>
    <property type="match status" value="1"/>
</dbReference>
<evidence type="ECO:0000313" key="7">
    <source>
        <dbReference type="EMBL" id="PKY72489.1"/>
    </source>
</evidence>
<evidence type="ECO:0000256" key="3">
    <source>
        <dbReference type="ARBA" id="ARBA00022989"/>
    </source>
</evidence>
<evidence type="ECO:0000259" key="6">
    <source>
        <dbReference type="PROSITE" id="PS50850"/>
    </source>
</evidence>
<keyword evidence="2 5" id="KW-0812">Transmembrane</keyword>
<dbReference type="PROSITE" id="PS00217">
    <property type="entry name" value="SUGAR_TRANSPORT_2"/>
    <property type="match status" value="1"/>
</dbReference>
<dbReference type="InterPro" id="IPR011701">
    <property type="entry name" value="MFS"/>
</dbReference>
<feature type="transmembrane region" description="Helical" evidence="5">
    <location>
        <begin position="192"/>
        <end position="211"/>
    </location>
</feature>
<evidence type="ECO:0000256" key="4">
    <source>
        <dbReference type="ARBA" id="ARBA00023136"/>
    </source>
</evidence>
<feature type="transmembrane region" description="Helical" evidence="5">
    <location>
        <begin position="489"/>
        <end position="514"/>
    </location>
</feature>
<dbReference type="CDD" id="cd17321">
    <property type="entry name" value="MFS_MMR_MDR_like"/>
    <property type="match status" value="1"/>
</dbReference>
<keyword evidence="4 5" id="KW-0472">Membrane</keyword>
<name>A0A2I1IMX4_9ACTO</name>
<feature type="transmembrane region" description="Helical" evidence="5">
    <location>
        <begin position="384"/>
        <end position="406"/>
    </location>
</feature>
<feature type="domain" description="Major facilitator superfamily (MFS) profile" evidence="6">
    <location>
        <begin position="33"/>
        <end position="517"/>
    </location>
</feature>
<dbReference type="InterPro" id="IPR005829">
    <property type="entry name" value="Sugar_transporter_CS"/>
</dbReference>
<dbReference type="PANTHER" id="PTHR42718:SF39">
    <property type="entry name" value="ACTINORHODIN TRANSPORTER-RELATED"/>
    <property type="match status" value="1"/>
</dbReference>
<feature type="transmembrane region" description="Helical" evidence="5">
    <location>
        <begin position="412"/>
        <end position="432"/>
    </location>
</feature>
<dbReference type="InterPro" id="IPR036259">
    <property type="entry name" value="MFS_trans_sf"/>
</dbReference>
<dbReference type="Gene3D" id="1.20.1250.20">
    <property type="entry name" value="MFS general substrate transporter like domains"/>
    <property type="match status" value="1"/>
</dbReference>
<feature type="transmembrane region" description="Helical" evidence="5">
    <location>
        <begin position="68"/>
        <end position="86"/>
    </location>
</feature>
<comment type="caution">
    <text evidence="7">The sequence shown here is derived from an EMBL/GenBank/DDBJ whole genome shotgun (WGS) entry which is preliminary data.</text>
</comment>
<dbReference type="SUPFAM" id="SSF103473">
    <property type="entry name" value="MFS general substrate transporter"/>
    <property type="match status" value="1"/>
</dbReference>
<dbReference type="STRING" id="33007.HMPREF3198_01160"/>